<name>A0A839DWE9_9PSEU</name>
<dbReference type="Pfam" id="PF00196">
    <property type="entry name" value="GerE"/>
    <property type="match status" value="1"/>
</dbReference>
<keyword evidence="2" id="KW-0418">Kinase</keyword>
<dbReference type="InterPro" id="IPR011990">
    <property type="entry name" value="TPR-like_helical_dom_sf"/>
</dbReference>
<dbReference type="SMART" id="SM00421">
    <property type="entry name" value="HTH_LUXR"/>
    <property type="match status" value="1"/>
</dbReference>
<evidence type="ECO:0000313" key="2">
    <source>
        <dbReference type="EMBL" id="MBA8825834.1"/>
    </source>
</evidence>
<sequence length="777" mass="86881">MNSTARARAREAGGNLPVDVTSFVGRRHEITLAKRLLGESRVVTLTGPGGVGKSRLALRVANNVRRTFRDKAWHVELEELNDPTLLAGTVIEHLNLGDTSADSGVDTVIEHLRNREMLLVLDNCEHLIEECALFVDALIRSCPAVRVLTTSRQSLGIAGESTLVVPPLQAPDPEHLPPPEAYEQYASVRLFVDRARAVLPDFEPDADNGHVLMRLCHRLDGNPLAIELAVVRLRSLSPQQLEERLRERYDLLSEGRRGAPARQRSLRALIDWSYELCSEADRLTWAHVSVFSGSFTLEAAEYVAEPGDDTVSVVHSLVDKSILLHEHADGESRYRLPHILREYGQEKLSAFGQRTEIEHRHRDWYAWLVGRFAAEWLGPGQVEWVQRLRRDQGNLRTALRSAAAESTAATVGLRMATRMGQYWGIRGLHGEARHWLDRMLAAADAPRRERARALRLNGWFALLQGDTEAATPRLEEAANLAHYYGDEVEICHLEYTRGMAALFRGQLSIADDLINTALAGFRRHEVLDGELFALFGLGLARGLGRDHDAGIALLEECVERSTLLGEVFWRSYALWAIAHIELAHEAPNRAEITAKDALRLQRRMDNMLATAFSIDTLARVAQRQGNNERAAKLFGAAANVWEAVRTAPAFYTVLEAERTEHVRQVRAALGDEEFESDHAQGYRMSKSSAIDFALETKKSSRQPGRDNVHPMPLTRREREIAELVTQGRTNKEIAEALVIAQRTVEGHVQHILTKLDFTSRAQIAGWIAAQQSGNPTE</sequence>
<dbReference type="InterPro" id="IPR049945">
    <property type="entry name" value="AAA_22"/>
</dbReference>
<dbReference type="PANTHER" id="PTHR47691">
    <property type="entry name" value="REGULATOR-RELATED"/>
    <property type="match status" value="1"/>
</dbReference>
<dbReference type="GO" id="GO:0016887">
    <property type="term" value="F:ATP hydrolysis activity"/>
    <property type="evidence" value="ECO:0007669"/>
    <property type="project" value="InterPro"/>
</dbReference>
<dbReference type="GO" id="GO:0006355">
    <property type="term" value="P:regulation of DNA-templated transcription"/>
    <property type="evidence" value="ECO:0007669"/>
    <property type="project" value="InterPro"/>
</dbReference>
<dbReference type="PRINTS" id="PR00364">
    <property type="entry name" value="DISEASERSIST"/>
</dbReference>
<dbReference type="InterPro" id="IPR000792">
    <property type="entry name" value="Tscrpt_reg_LuxR_C"/>
</dbReference>
<accession>A0A839DWE9</accession>
<protein>
    <submittedName>
        <fullName evidence="2">Non-specific serine/threonine protein kinase</fullName>
        <ecNumber evidence="2">2.7.11.1</ecNumber>
    </submittedName>
</protein>
<keyword evidence="2" id="KW-0723">Serine/threonine-protein kinase</keyword>
<dbReference type="PROSITE" id="PS00622">
    <property type="entry name" value="HTH_LUXR_1"/>
    <property type="match status" value="1"/>
</dbReference>
<evidence type="ECO:0000313" key="3">
    <source>
        <dbReference type="Proteomes" id="UP000569329"/>
    </source>
</evidence>
<dbReference type="Pfam" id="PF13401">
    <property type="entry name" value="AAA_22"/>
    <property type="match status" value="1"/>
</dbReference>
<keyword evidence="2" id="KW-0808">Transferase</keyword>
<keyword evidence="3" id="KW-1185">Reference proteome</keyword>
<dbReference type="GO" id="GO:0004674">
    <property type="term" value="F:protein serine/threonine kinase activity"/>
    <property type="evidence" value="ECO:0007669"/>
    <property type="project" value="UniProtKB-KW"/>
</dbReference>
<dbReference type="CDD" id="cd06170">
    <property type="entry name" value="LuxR_C_like"/>
    <property type="match status" value="1"/>
</dbReference>
<reference evidence="2 3" key="1">
    <citation type="submission" date="2020-07" db="EMBL/GenBank/DDBJ databases">
        <title>Sequencing the genomes of 1000 actinobacteria strains.</title>
        <authorList>
            <person name="Klenk H.-P."/>
        </authorList>
    </citation>
    <scope>NUCLEOTIDE SEQUENCE [LARGE SCALE GENOMIC DNA]</scope>
    <source>
        <strain evidence="2 3">DSM 45975</strain>
    </source>
</reference>
<dbReference type="PANTHER" id="PTHR47691:SF3">
    <property type="entry name" value="HTH-TYPE TRANSCRIPTIONAL REGULATOR RV0890C-RELATED"/>
    <property type="match status" value="1"/>
</dbReference>
<dbReference type="RefSeq" id="WP_182545090.1">
    <property type="nucleotide sequence ID" value="NZ_JACGWZ010000004.1"/>
</dbReference>
<dbReference type="Proteomes" id="UP000569329">
    <property type="component" value="Unassembled WGS sequence"/>
</dbReference>
<feature type="domain" description="HTH luxR-type" evidence="1">
    <location>
        <begin position="706"/>
        <end position="771"/>
    </location>
</feature>
<dbReference type="GO" id="GO:0003677">
    <property type="term" value="F:DNA binding"/>
    <property type="evidence" value="ECO:0007669"/>
    <property type="project" value="InterPro"/>
</dbReference>
<dbReference type="InterPro" id="IPR016032">
    <property type="entry name" value="Sig_transdc_resp-reg_C-effctor"/>
</dbReference>
<organism evidence="2 3">
    <name type="scientific">Halosaccharopolyspora lacisalsi</name>
    <dbReference type="NCBI Taxonomy" id="1000566"/>
    <lineage>
        <taxon>Bacteria</taxon>
        <taxon>Bacillati</taxon>
        <taxon>Actinomycetota</taxon>
        <taxon>Actinomycetes</taxon>
        <taxon>Pseudonocardiales</taxon>
        <taxon>Pseudonocardiaceae</taxon>
        <taxon>Halosaccharopolyspora</taxon>
    </lineage>
</organism>
<evidence type="ECO:0000259" key="1">
    <source>
        <dbReference type="PROSITE" id="PS50043"/>
    </source>
</evidence>
<dbReference type="SUPFAM" id="SSF46894">
    <property type="entry name" value="C-terminal effector domain of the bipartite response regulators"/>
    <property type="match status" value="1"/>
</dbReference>
<dbReference type="PRINTS" id="PR00038">
    <property type="entry name" value="HTHLUXR"/>
</dbReference>
<dbReference type="SUPFAM" id="SSF52540">
    <property type="entry name" value="P-loop containing nucleoside triphosphate hydrolases"/>
    <property type="match status" value="1"/>
</dbReference>
<dbReference type="Gene3D" id="1.10.10.10">
    <property type="entry name" value="Winged helix-like DNA-binding domain superfamily/Winged helix DNA-binding domain"/>
    <property type="match status" value="1"/>
</dbReference>
<comment type="caution">
    <text evidence="2">The sequence shown here is derived from an EMBL/GenBank/DDBJ whole genome shotgun (WGS) entry which is preliminary data.</text>
</comment>
<dbReference type="Gene3D" id="1.25.40.10">
    <property type="entry name" value="Tetratricopeptide repeat domain"/>
    <property type="match status" value="1"/>
</dbReference>
<proteinExistence type="predicted"/>
<dbReference type="InterPro" id="IPR036388">
    <property type="entry name" value="WH-like_DNA-bd_sf"/>
</dbReference>
<dbReference type="Gene3D" id="3.40.50.300">
    <property type="entry name" value="P-loop containing nucleotide triphosphate hydrolases"/>
    <property type="match status" value="1"/>
</dbReference>
<dbReference type="AlphaFoldDB" id="A0A839DWE9"/>
<dbReference type="PROSITE" id="PS50043">
    <property type="entry name" value="HTH_LUXR_2"/>
    <property type="match status" value="1"/>
</dbReference>
<dbReference type="EMBL" id="JACGWZ010000004">
    <property type="protein sequence ID" value="MBA8825834.1"/>
    <property type="molecule type" value="Genomic_DNA"/>
</dbReference>
<gene>
    <name evidence="2" type="ORF">FHX42_003200</name>
</gene>
<dbReference type="InterPro" id="IPR027417">
    <property type="entry name" value="P-loop_NTPase"/>
</dbReference>
<dbReference type="EC" id="2.7.11.1" evidence="2"/>